<dbReference type="InterPro" id="IPR001878">
    <property type="entry name" value="Znf_CCHC"/>
</dbReference>
<accession>A0A392PYZ0</accession>
<evidence type="ECO:0000313" key="5">
    <source>
        <dbReference type="Proteomes" id="UP000265520"/>
    </source>
</evidence>
<dbReference type="Gene3D" id="4.10.60.10">
    <property type="entry name" value="Zinc finger, CCHC-type"/>
    <property type="match status" value="1"/>
</dbReference>
<keyword evidence="5" id="KW-1185">Reference proteome</keyword>
<evidence type="ECO:0000256" key="1">
    <source>
        <dbReference type="PROSITE-ProRule" id="PRU00047"/>
    </source>
</evidence>
<name>A0A392PYZ0_9FABA</name>
<keyword evidence="1" id="KW-0862">Zinc</keyword>
<comment type="caution">
    <text evidence="4">The sequence shown here is derived from an EMBL/GenBank/DDBJ whole genome shotgun (WGS) entry which is preliminary data.</text>
</comment>
<dbReference type="GO" id="GO:0008270">
    <property type="term" value="F:zinc ion binding"/>
    <property type="evidence" value="ECO:0007669"/>
    <property type="project" value="UniProtKB-KW"/>
</dbReference>
<dbReference type="Pfam" id="PF00098">
    <property type="entry name" value="zf-CCHC"/>
    <property type="match status" value="1"/>
</dbReference>
<evidence type="ECO:0000256" key="2">
    <source>
        <dbReference type="SAM" id="MobiDB-lite"/>
    </source>
</evidence>
<protein>
    <submittedName>
        <fullName evidence="4">Retrovirus-related Pol polyprotein from transposon TNT 1-94</fullName>
    </submittedName>
</protein>
<proteinExistence type="predicted"/>
<dbReference type="GO" id="GO:0003676">
    <property type="term" value="F:nucleic acid binding"/>
    <property type="evidence" value="ECO:0007669"/>
    <property type="project" value="InterPro"/>
</dbReference>
<dbReference type="Proteomes" id="UP000265520">
    <property type="component" value="Unassembled WGS sequence"/>
</dbReference>
<feature type="compositionally biased region" description="Basic and acidic residues" evidence="2">
    <location>
        <begin position="7"/>
        <end position="20"/>
    </location>
</feature>
<feature type="non-terminal residue" evidence="4">
    <location>
        <position position="1"/>
    </location>
</feature>
<feature type="region of interest" description="Disordered" evidence="2">
    <location>
        <begin position="1"/>
        <end position="48"/>
    </location>
</feature>
<keyword evidence="1" id="KW-0863">Zinc-finger</keyword>
<dbReference type="SMART" id="SM00343">
    <property type="entry name" value="ZnF_C2HC"/>
    <property type="match status" value="1"/>
</dbReference>
<dbReference type="SUPFAM" id="SSF57756">
    <property type="entry name" value="Retrovirus zinc finger-like domains"/>
    <property type="match status" value="1"/>
</dbReference>
<dbReference type="PROSITE" id="PS50158">
    <property type="entry name" value="ZF_CCHC"/>
    <property type="match status" value="1"/>
</dbReference>
<reference evidence="4 5" key="1">
    <citation type="journal article" date="2018" name="Front. Plant Sci.">
        <title>Red Clover (Trifolium pratense) and Zigzag Clover (T. medium) - A Picture of Genomic Similarities and Differences.</title>
        <authorList>
            <person name="Dluhosova J."/>
            <person name="Istvanek J."/>
            <person name="Nedelnik J."/>
            <person name="Repkova J."/>
        </authorList>
    </citation>
    <scope>NUCLEOTIDE SEQUENCE [LARGE SCALE GENOMIC DNA]</scope>
    <source>
        <strain evidence="5">cv. 10/8</strain>
        <tissue evidence="4">Leaf</tissue>
    </source>
</reference>
<evidence type="ECO:0000259" key="3">
    <source>
        <dbReference type="PROSITE" id="PS50158"/>
    </source>
</evidence>
<keyword evidence="1" id="KW-0479">Metal-binding</keyword>
<dbReference type="InterPro" id="IPR036875">
    <property type="entry name" value="Znf_CCHC_sf"/>
</dbReference>
<feature type="domain" description="CCHC-type" evidence="3">
    <location>
        <begin position="55"/>
        <end position="70"/>
    </location>
</feature>
<dbReference type="EMBL" id="LXQA010101334">
    <property type="protein sequence ID" value="MCI16546.1"/>
    <property type="molecule type" value="Genomic_DNA"/>
</dbReference>
<organism evidence="4 5">
    <name type="scientific">Trifolium medium</name>
    <dbReference type="NCBI Taxonomy" id="97028"/>
    <lineage>
        <taxon>Eukaryota</taxon>
        <taxon>Viridiplantae</taxon>
        <taxon>Streptophyta</taxon>
        <taxon>Embryophyta</taxon>
        <taxon>Tracheophyta</taxon>
        <taxon>Spermatophyta</taxon>
        <taxon>Magnoliopsida</taxon>
        <taxon>eudicotyledons</taxon>
        <taxon>Gunneridae</taxon>
        <taxon>Pentapetalae</taxon>
        <taxon>rosids</taxon>
        <taxon>fabids</taxon>
        <taxon>Fabales</taxon>
        <taxon>Fabaceae</taxon>
        <taxon>Papilionoideae</taxon>
        <taxon>50 kb inversion clade</taxon>
        <taxon>NPAAA clade</taxon>
        <taxon>Hologalegina</taxon>
        <taxon>IRL clade</taxon>
        <taxon>Trifolieae</taxon>
        <taxon>Trifolium</taxon>
    </lineage>
</organism>
<dbReference type="AlphaFoldDB" id="A0A392PYZ0"/>
<evidence type="ECO:0000313" key="4">
    <source>
        <dbReference type="EMBL" id="MCI16546.1"/>
    </source>
</evidence>
<sequence>SLLVQEQRLKSQSERDEEQALKITNAGRGDSSRGRGRGGSRGRGRGRVNKSTVECYKCHEIGHYRSECPSWEQKDANYAYAAYDDSEEVLLMAQRSHEISAKNEVMIQKCKFRELVI</sequence>
<feature type="compositionally biased region" description="Basic residues" evidence="2">
    <location>
        <begin position="34"/>
        <end position="48"/>
    </location>
</feature>